<evidence type="ECO:0000256" key="2">
    <source>
        <dbReference type="SAM" id="SignalP"/>
    </source>
</evidence>
<keyword evidence="1" id="KW-1133">Transmembrane helix</keyword>
<keyword evidence="1" id="KW-0812">Transmembrane</keyword>
<feature type="transmembrane region" description="Helical" evidence="1">
    <location>
        <begin position="340"/>
        <end position="363"/>
    </location>
</feature>
<keyword evidence="5" id="KW-1185">Reference proteome</keyword>
<sequence length="410" mass="43011">MRLAYVWLLAATILLCVSLFARSAQAQGARSGSVLHVLPLDSEDADEQAEALGVALRSRAREKLSPVADTSPSLGMLLAALRCPSRPDPTCLQKIADQLKTDRFIYGHVSKMGPSARGQLTAEIHLFMRGKPDASVKEVFSDNLKDQNDEYLRRMAARIVDRLTGTAPQTATITLRAGRAEGEVWVDGAEKGRLENGRSSLELAAGRHVIEVRASGYAPARKEVTVVGGTDADVVVPLAVESETGSSADEGGGTNTRAIAGWALIGVGAAAGGFAIYEAAHFLSLKSETEDFRDAHQIDGQKPSKEAICQAGRGDPAPWAGSDAGAAKGICDNYDSAKTASLLGIVGGAVAAVSIGAGAYLLLTDTSAKKDAPKSANGPRPPRRASVQFLPHFAPREGGVRAGFDVRVVF</sequence>
<evidence type="ECO:0000259" key="3">
    <source>
        <dbReference type="Pfam" id="PF08308"/>
    </source>
</evidence>
<dbReference type="EMBL" id="CP089982">
    <property type="protein sequence ID" value="WXA95051.1"/>
    <property type="molecule type" value="Genomic_DNA"/>
</dbReference>
<name>A0ABZ2K8Q8_9BACT</name>
<feature type="signal peptide" evidence="2">
    <location>
        <begin position="1"/>
        <end position="26"/>
    </location>
</feature>
<evidence type="ECO:0000313" key="5">
    <source>
        <dbReference type="Proteomes" id="UP001379533"/>
    </source>
</evidence>
<gene>
    <name evidence="4" type="ORF">LZC95_52600</name>
</gene>
<dbReference type="Pfam" id="PF08308">
    <property type="entry name" value="PEGA"/>
    <property type="match status" value="1"/>
</dbReference>
<dbReference type="Gene3D" id="2.60.40.1120">
    <property type="entry name" value="Carboxypeptidase-like, regulatory domain"/>
    <property type="match status" value="1"/>
</dbReference>
<evidence type="ECO:0000256" key="1">
    <source>
        <dbReference type="SAM" id="Phobius"/>
    </source>
</evidence>
<feature type="chain" id="PRO_5047353532" evidence="2">
    <location>
        <begin position="27"/>
        <end position="410"/>
    </location>
</feature>
<proteinExistence type="predicted"/>
<protein>
    <submittedName>
        <fullName evidence="4">PEGA domain-containing protein</fullName>
    </submittedName>
</protein>
<accession>A0ABZ2K8Q8</accession>
<keyword evidence="2" id="KW-0732">Signal</keyword>
<organism evidence="4 5">
    <name type="scientific">Pendulispora brunnea</name>
    <dbReference type="NCBI Taxonomy" id="2905690"/>
    <lineage>
        <taxon>Bacteria</taxon>
        <taxon>Pseudomonadati</taxon>
        <taxon>Myxococcota</taxon>
        <taxon>Myxococcia</taxon>
        <taxon>Myxococcales</taxon>
        <taxon>Sorangiineae</taxon>
        <taxon>Pendulisporaceae</taxon>
        <taxon>Pendulispora</taxon>
    </lineage>
</organism>
<evidence type="ECO:0000313" key="4">
    <source>
        <dbReference type="EMBL" id="WXA95051.1"/>
    </source>
</evidence>
<reference evidence="4 5" key="1">
    <citation type="submission" date="2021-12" db="EMBL/GenBank/DDBJ databases">
        <title>Discovery of the Pendulisporaceae a myxobacterial family with distinct sporulation behavior and unique specialized metabolism.</title>
        <authorList>
            <person name="Garcia R."/>
            <person name="Popoff A."/>
            <person name="Bader C.D."/>
            <person name="Loehr J."/>
            <person name="Walesch S."/>
            <person name="Walt C."/>
            <person name="Boldt J."/>
            <person name="Bunk B."/>
            <person name="Haeckl F.J.F.P.J."/>
            <person name="Gunesch A.P."/>
            <person name="Birkelbach J."/>
            <person name="Nuebel U."/>
            <person name="Pietschmann T."/>
            <person name="Bach T."/>
            <person name="Mueller R."/>
        </authorList>
    </citation>
    <scope>NUCLEOTIDE SEQUENCE [LARGE SCALE GENOMIC DNA]</scope>
    <source>
        <strain evidence="4 5">MSr12523</strain>
    </source>
</reference>
<dbReference type="InterPro" id="IPR013229">
    <property type="entry name" value="PEGA"/>
</dbReference>
<keyword evidence="1" id="KW-0472">Membrane</keyword>
<feature type="domain" description="PEGA" evidence="3">
    <location>
        <begin position="172"/>
        <end position="234"/>
    </location>
</feature>
<dbReference type="RefSeq" id="WP_394845660.1">
    <property type="nucleotide sequence ID" value="NZ_CP089982.1"/>
</dbReference>
<dbReference type="Proteomes" id="UP001379533">
    <property type="component" value="Chromosome"/>
</dbReference>